<dbReference type="SMART" id="SM01089">
    <property type="entry name" value="Connexin_CCC"/>
    <property type="match status" value="1"/>
</dbReference>
<keyword evidence="9" id="KW-1185">Reference proteome</keyword>
<feature type="domain" description="Connexin cysteine-rich" evidence="7">
    <location>
        <begin position="1"/>
        <end position="79"/>
    </location>
</feature>
<keyword evidence="4 6" id="KW-1133">Transmembrane helix</keyword>
<evidence type="ECO:0000313" key="8">
    <source>
        <dbReference type="EMBL" id="CAG5078081.1"/>
    </source>
</evidence>
<proteinExistence type="predicted"/>
<evidence type="ECO:0000256" key="1">
    <source>
        <dbReference type="ARBA" id="ARBA00004651"/>
    </source>
</evidence>
<evidence type="ECO:0000256" key="5">
    <source>
        <dbReference type="ARBA" id="ARBA00023136"/>
    </source>
</evidence>
<organism evidence="8 9">
    <name type="scientific">Oikopleura dioica</name>
    <name type="common">Tunicate</name>
    <dbReference type="NCBI Taxonomy" id="34765"/>
    <lineage>
        <taxon>Eukaryota</taxon>
        <taxon>Metazoa</taxon>
        <taxon>Chordata</taxon>
        <taxon>Tunicata</taxon>
        <taxon>Appendicularia</taxon>
        <taxon>Copelata</taxon>
        <taxon>Oikopleuridae</taxon>
        <taxon>Oikopleura</taxon>
    </lineage>
</organism>
<evidence type="ECO:0000259" key="7">
    <source>
        <dbReference type="SMART" id="SM01089"/>
    </source>
</evidence>
<evidence type="ECO:0000256" key="6">
    <source>
        <dbReference type="SAM" id="Phobius"/>
    </source>
</evidence>
<reference evidence="8 9" key="1">
    <citation type="submission" date="2021-04" db="EMBL/GenBank/DDBJ databases">
        <authorList>
            <person name="Bliznina A."/>
        </authorList>
    </citation>
    <scope>NUCLEOTIDE SEQUENCE [LARGE SCALE GENOMIC DNA]</scope>
</reference>
<evidence type="ECO:0000256" key="2">
    <source>
        <dbReference type="ARBA" id="ARBA00022475"/>
    </source>
</evidence>
<gene>
    <name evidence="8" type="ORF">OKIOD_LOCUS452</name>
</gene>
<dbReference type="Gene3D" id="1.20.1440.80">
    <property type="entry name" value="Gap junction channel protein cysteine-rich domain"/>
    <property type="match status" value="1"/>
</dbReference>
<feature type="transmembrane region" description="Helical" evidence="6">
    <location>
        <begin position="57"/>
        <end position="80"/>
    </location>
</feature>
<keyword evidence="2" id="KW-1003">Cell membrane</keyword>
<dbReference type="Proteomes" id="UP001158576">
    <property type="component" value="Chromosome PAR"/>
</dbReference>
<accession>A0ABN7RLG9</accession>
<dbReference type="PANTHER" id="PTHR11984">
    <property type="entry name" value="CONNEXIN"/>
    <property type="match status" value="1"/>
</dbReference>
<dbReference type="InterPro" id="IPR019570">
    <property type="entry name" value="Connexin_CCC"/>
</dbReference>
<dbReference type="PRINTS" id="PR00206">
    <property type="entry name" value="CONNEXIN"/>
</dbReference>
<evidence type="ECO:0000313" key="9">
    <source>
        <dbReference type="Proteomes" id="UP001158576"/>
    </source>
</evidence>
<keyword evidence="5 6" id="KW-0472">Membrane</keyword>
<protein>
    <submittedName>
        <fullName evidence="8">Oidioi.mRNA.OKI2018_I69.PAR.g8894.t1.cds</fullName>
    </submittedName>
</protein>
<comment type="subcellular location">
    <subcellularLocation>
        <location evidence="1">Cell membrane</location>
        <topology evidence="1">Multi-pass membrane protein</topology>
    </subcellularLocation>
</comment>
<dbReference type="Pfam" id="PF00029">
    <property type="entry name" value="Connexin"/>
    <property type="match status" value="1"/>
</dbReference>
<dbReference type="InterPro" id="IPR013092">
    <property type="entry name" value="Connexin_N"/>
</dbReference>
<dbReference type="EMBL" id="OU015568">
    <property type="protein sequence ID" value="CAG5078081.1"/>
    <property type="molecule type" value="Genomic_DNA"/>
</dbReference>
<keyword evidence="3 6" id="KW-0812">Transmembrane</keyword>
<sequence length="156" mass="18178">MESAFVVLQFYLYRLRFNEHFECNPEKRFLDWSGENWRPCIGTIECYLSRPQEKNIFLWYMYASSGICVLLTLFELGIFLKSGPNQAAYLPKPTKTNRKSLPPNRRLQNRLQARRSDMEMESNMANKSSCALTLTPIGSDPDSVIDMNLDDDFVEM</sequence>
<dbReference type="PANTHER" id="PTHR11984:SF53">
    <property type="entry name" value="GAP JUNCTION PROTEIN"/>
    <property type="match status" value="1"/>
</dbReference>
<evidence type="ECO:0000256" key="3">
    <source>
        <dbReference type="ARBA" id="ARBA00022692"/>
    </source>
</evidence>
<dbReference type="InterPro" id="IPR000500">
    <property type="entry name" value="Connexin"/>
</dbReference>
<evidence type="ECO:0000256" key="4">
    <source>
        <dbReference type="ARBA" id="ARBA00022989"/>
    </source>
</evidence>
<name>A0ABN7RLG9_OIKDI</name>
<dbReference type="InterPro" id="IPR038359">
    <property type="entry name" value="Connexin_N_sf"/>
</dbReference>